<protein>
    <submittedName>
        <fullName evidence="6">ABC transporter substrate-binding protein</fullName>
    </submittedName>
</protein>
<dbReference type="HOGENOM" id="CLU_017028_7_5_11"/>
<dbReference type="Proteomes" id="UP000019222">
    <property type="component" value="Chromosome"/>
</dbReference>
<evidence type="ECO:0000256" key="1">
    <source>
        <dbReference type="ARBA" id="ARBA00005695"/>
    </source>
</evidence>
<dbReference type="CDD" id="cd08490">
    <property type="entry name" value="PBP2_NikA_DppA_OppA_like_3"/>
    <property type="match status" value="1"/>
</dbReference>
<feature type="signal peptide" evidence="4">
    <location>
        <begin position="1"/>
        <end position="16"/>
    </location>
</feature>
<reference evidence="6 7" key="1">
    <citation type="submission" date="2013-02" db="EMBL/GenBank/DDBJ databases">
        <title>The complete genome sequence of Corynebacterium vitaeruminis DSM 20294.</title>
        <authorList>
            <person name="Ruckert C."/>
            <person name="Albersmeier A."/>
            <person name="Kalinowski J."/>
        </authorList>
    </citation>
    <scope>NUCLEOTIDE SEQUENCE [LARGE SCALE GENOMIC DNA]</scope>
    <source>
        <strain evidence="7">ATCC 10234</strain>
    </source>
</reference>
<dbReference type="EMBL" id="CP004353">
    <property type="protein sequence ID" value="AHI22592.1"/>
    <property type="molecule type" value="Genomic_DNA"/>
</dbReference>
<keyword evidence="7" id="KW-1185">Reference proteome</keyword>
<evidence type="ECO:0000313" key="7">
    <source>
        <dbReference type="Proteomes" id="UP000019222"/>
    </source>
</evidence>
<keyword evidence="3 4" id="KW-0732">Signal</keyword>
<accession>W5Y067</accession>
<dbReference type="PANTHER" id="PTHR30290">
    <property type="entry name" value="PERIPLASMIC BINDING COMPONENT OF ABC TRANSPORTER"/>
    <property type="match status" value="1"/>
</dbReference>
<feature type="domain" description="Solute-binding protein family 5" evidence="5">
    <location>
        <begin position="73"/>
        <end position="424"/>
    </location>
</feature>
<evidence type="ECO:0000256" key="4">
    <source>
        <dbReference type="SAM" id="SignalP"/>
    </source>
</evidence>
<dbReference type="PIRSF" id="PIRSF002741">
    <property type="entry name" value="MppA"/>
    <property type="match status" value="1"/>
</dbReference>
<dbReference type="GO" id="GO:0015833">
    <property type="term" value="P:peptide transport"/>
    <property type="evidence" value="ECO:0007669"/>
    <property type="project" value="TreeGrafter"/>
</dbReference>
<dbReference type="PANTHER" id="PTHR30290:SF9">
    <property type="entry name" value="OLIGOPEPTIDE-BINDING PROTEIN APPA"/>
    <property type="match status" value="1"/>
</dbReference>
<gene>
    <name evidence="6" type="ORF">B843_06035</name>
</gene>
<dbReference type="GO" id="GO:0043190">
    <property type="term" value="C:ATP-binding cassette (ABC) transporter complex"/>
    <property type="evidence" value="ECO:0007669"/>
    <property type="project" value="InterPro"/>
</dbReference>
<organism evidence="6 7">
    <name type="scientific">Corynebacterium vitaeruminis DSM 20294</name>
    <dbReference type="NCBI Taxonomy" id="1224164"/>
    <lineage>
        <taxon>Bacteria</taxon>
        <taxon>Bacillati</taxon>
        <taxon>Actinomycetota</taxon>
        <taxon>Actinomycetes</taxon>
        <taxon>Mycobacteriales</taxon>
        <taxon>Corynebacteriaceae</taxon>
        <taxon>Corynebacterium</taxon>
    </lineage>
</organism>
<dbReference type="GO" id="GO:0042597">
    <property type="term" value="C:periplasmic space"/>
    <property type="evidence" value="ECO:0007669"/>
    <property type="project" value="UniProtKB-ARBA"/>
</dbReference>
<dbReference type="Gene3D" id="3.40.190.10">
    <property type="entry name" value="Periplasmic binding protein-like II"/>
    <property type="match status" value="1"/>
</dbReference>
<dbReference type="InterPro" id="IPR030678">
    <property type="entry name" value="Peptide/Ni-bd"/>
</dbReference>
<dbReference type="PATRIC" id="fig|1224164.3.peg.1210"/>
<name>W5Y067_9CORY</name>
<dbReference type="STRING" id="1224164.B843_06035"/>
<dbReference type="InterPro" id="IPR000914">
    <property type="entry name" value="SBP_5_dom"/>
</dbReference>
<evidence type="ECO:0000259" key="5">
    <source>
        <dbReference type="Pfam" id="PF00496"/>
    </source>
</evidence>
<dbReference type="AlphaFoldDB" id="W5Y067"/>
<evidence type="ECO:0000256" key="3">
    <source>
        <dbReference type="ARBA" id="ARBA00022729"/>
    </source>
</evidence>
<sequence>MKRLATVLVASAIALAGCSVSDSQDQGGAGEKHLNVETVYKADTTDPHTVGNPYFLSSGAFETLTKVSQEGTLKPWLADSWDSQDMIHWTFALHDGVKFHNGKAMDAEAVKKSIEHAIQVNPAMAKSLPIESMSADGKTLSVVTTKPLATLPSAFAHYNAVITDVDDSGSAPVGTGAFKFTSLDIAQAGELEANPDYWDGKAKLDTATLTANEDANTRMMDLQSGQTDVIFRPSLENLDALNSDDIKVETVASSRVYELMYNYANPASGSLWSNEEFRKGFDALIDREGINSSILKGNGEVAVGPFSPSSPAAIDGQAPAFGVDKALEYFKNAGLSVDGGQVTKDGAPLNFTIATYTARAELPLIAQAIQDQAKKVGITLNIVTPDNIDEFLQAEPWDIATYALNTTTRGDGSYFVSSSYASDGALNYGKYNDAELNTMIDKFNTTIDQDERMKQVQEIGTYLQDHTVNSYIVFPHTSAALKTSVSGWVTPPNEHEYPLITKDLDIAS</sequence>
<dbReference type="Pfam" id="PF00496">
    <property type="entry name" value="SBP_bac_5"/>
    <property type="match status" value="1"/>
</dbReference>
<dbReference type="GO" id="GO:1904680">
    <property type="term" value="F:peptide transmembrane transporter activity"/>
    <property type="evidence" value="ECO:0007669"/>
    <property type="project" value="TreeGrafter"/>
</dbReference>
<dbReference type="KEGG" id="cvt:B843_06035"/>
<dbReference type="InterPro" id="IPR039424">
    <property type="entry name" value="SBP_5"/>
</dbReference>
<dbReference type="eggNOG" id="COG0747">
    <property type="taxonomic scope" value="Bacteria"/>
</dbReference>
<evidence type="ECO:0000256" key="2">
    <source>
        <dbReference type="ARBA" id="ARBA00022448"/>
    </source>
</evidence>
<dbReference type="SUPFAM" id="SSF53850">
    <property type="entry name" value="Periplasmic binding protein-like II"/>
    <property type="match status" value="1"/>
</dbReference>
<dbReference type="PROSITE" id="PS51257">
    <property type="entry name" value="PROKAR_LIPOPROTEIN"/>
    <property type="match status" value="1"/>
</dbReference>
<evidence type="ECO:0000313" key="6">
    <source>
        <dbReference type="EMBL" id="AHI22592.1"/>
    </source>
</evidence>
<comment type="similarity">
    <text evidence="1">Belongs to the bacterial solute-binding protein 5 family.</text>
</comment>
<keyword evidence="2" id="KW-0813">Transport</keyword>
<feature type="chain" id="PRO_5039222453" evidence="4">
    <location>
        <begin position="17"/>
        <end position="508"/>
    </location>
</feature>
<dbReference type="Gene3D" id="3.10.105.10">
    <property type="entry name" value="Dipeptide-binding Protein, Domain 3"/>
    <property type="match status" value="1"/>
</dbReference>
<proteinExistence type="inferred from homology"/>